<evidence type="ECO:0000259" key="1">
    <source>
        <dbReference type="Pfam" id="PF13225"/>
    </source>
</evidence>
<keyword evidence="3" id="KW-1185">Reference proteome</keyword>
<dbReference type="Pfam" id="PF13225">
    <property type="entry name" value="D27-like_C"/>
    <property type="match status" value="1"/>
</dbReference>
<dbReference type="InterPro" id="IPR038938">
    <property type="entry name" value="D27-like"/>
</dbReference>
<reference evidence="2" key="2">
    <citation type="submission" date="2023-04" db="EMBL/GenBank/DDBJ databases">
        <authorList>
            <person name="Bruccoleri R.E."/>
            <person name="Oakeley E.J."/>
            <person name="Faust A.-M."/>
            <person name="Dessus-Babus S."/>
            <person name="Altorfer M."/>
            <person name="Burckhardt D."/>
            <person name="Oertli M."/>
            <person name="Naumann U."/>
            <person name="Petersen F."/>
            <person name="Wong J."/>
        </authorList>
    </citation>
    <scope>NUCLEOTIDE SEQUENCE</scope>
    <source>
        <strain evidence="2">GSM-AAB239-AS_SAM_17_03QT</strain>
        <tissue evidence="2">Leaf</tissue>
    </source>
</reference>
<dbReference type="GO" id="GO:0005506">
    <property type="term" value="F:iron ion binding"/>
    <property type="evidence" value="ECO:0007669"/>
    <property type="project" value="InterPro"/>
</dbReference>
<protein>
    <submittedName>
        <fullName evidence="2">Beta-carotene isomerase D27, chloroplastic</fullName>
    </submittedName>
</protein>
<dbReference type="Proteomes" id="UP001140949">
    <property type="component" value="Unassembled WGS sequence"/>
</dbReference>
<gene>
    <name evidence="2" type="ORF">M6B38_307880</name>
</gene>
<dbReference type="AlphaFoldDB" id="A0AAX6HKV8"/>
<organism evidence="2 3">
    <name type="scientific">Iris pallida</name>
    <name type="common">Sweet iris</name>
    <dbReference type="NCBI Taxonomy" id="29817"/>
    <lineage>
        <taxon>Eukaryota</taxon>
        <taxon>Viridiplantae</taxon>
        <taxon>Streptophyta</taxon>
        <taxon>Embryophyta</taxon>
        <taxon>Tracheophyta</taxon>
        <taxon>Spermatophyta</taxon>
        <taxon>Magnoliopsida</taxon>
        <taxon>Liliopsida</taxon>
        <taxon>Asparagales</taxon>
        <taxon>Iridaceae</taxon>
        <taxon>Iridoideae</taxon>
        <taxon>Irideae</taxon>
        <taxon>Iris</taxon>
    </lineage>
</organism>
<reference evidence="2" key="1">
    <citation type="journal article" date="2023" name="GigaByte">
        <title>Genome assembly of the bearded iris, Iris pallida Lam.</title>
        <authorList>
            <person name="Bruccoleri R.E."/>
            <person name="Oakeley E.J."/>
            <person name="Faust A.M.E."/>
            <person name="Altorfer M."/>
            <person name="Dessus-Babus S."/>
            <person name="Burckhardt D."/>
            <person name="Oertli M."/>
            <person name="Naumann U."/>
            <person name="Petersen F."/>
            <person name="Wong J."/>
        </authorList>
    </citation>
    <scope>NUCLEOTIDE SEQUENCE</scope>
    <source>
        <strain evidence="2">GSM-AAB239-AS_SAM_17_03QT</strain>
    </source>
</reference>
<evidence type="ECO:0000313" key="3">
    <source>
        <dbReference type="Proteomes" id="UP001140949"/>
    </source>
</evidence>
<name>A0AAX6HKV8_IRIPA</name>
<evidence type="ECO:0000313" key="2">
    <source>
        <dbReference type="EMBL" id="KAJ6841392.1"/>
    </source>
</evidence>
<proteinExistence type="predicted"/>
<sequence length="268" mass="29779">METLMLLPRPPPFSLSSRCPPPMDHHCFSRGSSNFRVHCSPLPPAQMVDARRTEHKPGPLDDLLLNFFRKKMVQEVGWDSEKPGYDGLMEVVNRLMMKGKSNLETEQSAVRVLKSLFPPFLLVLFKMLIAPISQGKVASLMVARATALSCQWLMGPCSVNSVSLPDGSSCNSGVFVEKCKYLEESKCVGICINTCKLPTQTFFKDCMGVPLHMEPNFDDYSCQFNFGVHAPLPANDKAANEPCLEICPNANRRRALSNKSVLPQCPKV</sequence>
<comment type="caution">
    <text evidence="2">The sequence shown here is derived from an EMBL/GenBank/DDBJ whole genome shotgun (WGS) entry which is preliminary data.</text>
</comment>
<dbReference type="InterPro" id="IPR025114">
    <property type="entry name" value="D27-like_C"/>
</dbReference>
<dbReference type="GO" id="GO:0016853">
    <property type="term" value="F:isomerase activity"/>
    <property type="evidence" value="ECO:0007669"/>
    <property type="project" value="UniProtKB-KW"/>
</dbReference>
<accession>A0AAX6HKV8</accession>
<dbReference type="PANTHER" id="PTHR33591">
    <property type="entry name" value="BETA-CAROTENE ISOMERASE D27"/>
    <property type="match status" value="1"/>
</dbReference>
<dbReference type="EMBL" id="JANAVB010008670">
    <property type="protein sequence ID" value="KAJ6841392.1"/>
    <property type="molecule type" value="Genomic_DNA"/>
</dbReference>
<feature type="domain" description="Beta-carotene isomerase D27-like C-terminal" evidence="1">
    <location>
        <begin position="152"/>
        <end position="231"/>
    </location>
</feature>
<keyword evidence="2" id="KW-0413">Isomerase</keyword>
<dbReference type="PANTHER" id="PTHR33591:SF2">
    <property type="entry name" value="BETA-CAROTENE ISOMERASE D27"/>
    <property type="match status" value="1"/>
</dbReference>